<proteinExistence type="predicted"/>
<organism evidence="2 3">
    <name type="scientific">Polypedilum vanderplanki</name>
    <name type="common">Sleeping chironomid midge</name>
    <dbReference type="NCBI Taxonomy" id="319348"/>
    <lineage>
        <taxon>Eukaryota</taxon>
        <taxon>Metazoa</taxon>
        <taxon>Ecdysozoa</taxon>
        <taxon>Arthropoda</taxon>
        <taxon>Hexapoda</taxon>
        <taxon>Insecta</taxon>
        <taxon>Pterygota</taxon>
        <taxon>Neoptera</taxon>
        <taxon>Endopterygota</taxon>
        <taxon>Diptera</taxon>
        <taxon>Nematocera</taxon>
        <taxon>Chironomoidea</taxon>
        <taxon>Chironomidae</taxon>
        <taxon>Chironominae</taxon>
        <taxon>Polypedilum</taxon>
        <taxon>Polypedilum</taxon>
    </lineage>
</organism>
<name>A0A9J6CSS4_POLVA</name>
<accession>A0A9J6CSS4</accession>
<dbReference type="Proteomes" id="UP001107558">
    <property type="component" value="Chromosome 1"/>
</dbReference>
<evidence type="ECO:0000256" key="1">
    <source>
        <dbReference type="SAM" id="SignalP"/>
    </source>
</evidence>
<gene>
    <name evidence="2" type="ORF">PVAND_013932</name>
</gene>
<dbReference type="AlphaFoldDB" id="A0A9J6CSS4"/>
<evidence type="ECO:0000313" key="2">
    <source>
        <dbReference type="EMBL" id="KAG5684718.1"/>
    </source>
</evidence>
<dbReference type="EMBL" id="JADBJN010000001">
    <property type="protein sequence ID" value="KAG5684718.1"/>
    <property type="molecule type" value="Genomic_DNA"/>
</dbReference>
<keyword evidence="3" id="KW-1185">Reference proteome</keyword>
<sequence>MKSLSIFLVITILITLISQNKAGLVPTKVTEFVSSTAENAKQGFNNALVKLGIKKNTTITTTTTVTPPLQIEPHSADIIESKSIETSSIDEIKTEVDITTQSIDFNSDDDDENDNNNGTFSVDDRFLLSKSGDCPVENSEEMSLSSSNNFTVQHTTLRTICIGIVDTEPCLRNAKKDGCDLGFKRDAHGICRKIIKL</sequence>
<evidence type="ECO:0000313" key="3">
    <source>
        <dbReference type="Proteomes" id="UP001107558"/>
    </source>
</evidence>
<feature type="signal peptide" evidence="1">
    <location>
        <begin position="1"/>
        <end position="22"/>
    </location>
</feature>
<feature type="chain" id="PRO_5039886796" evidence="1">
    <location>
        <begin position="23"/>
        <end position="197"/>
    </location>
</feature>
<reference evidence="2" key="1">
    <citation type="submission" date="2021-03" db="EMBL/GenBank/DDBJ databases">
        <title>Chromosome level genome of the anhydrobiotic midge Polypedilum vanderplanki.</title>
        <authorList>
            <person name="Yoshida Y."/>
            <person name="Kikawada T."/>
            <person name="Gusev O."/>
        </authorList>
    </citation>
    <scope>NUCLEOTIDE SEQUENCE</scope>
    <source>
        <strain evidence="2">NIAS01</strain>
        <tissue evidence="2">Whole body or cell culture</tissue>
    </source>
</reference>
<protein>
    <submittedName>
        <fullName evidence="2">Uncharacterized protein</fullName>
    </submittedName>
</protein>
<comment type="caution">
    <text evidence="2">The sequence shown here is derived from an EMBL/GenBank/DDBJ whole genome shotgun (WGS) entry which is preliminary data.</text>
</comment>
<keyword evidence="1" id="KW-0732">Signal</keyword>